<feature type="domain" description="ORC1/DEAH AAA+ ATPase" evidence="1">
    <location>
        <begin position="44"/>
        <end position="175"/>
    </location>
</feature>
<accession>A0ABU6JAT5</accession>
<dbReference type="Proteomes" id="UP001352263">
    <property type="component" value="Unassembled WGS sequence"/>
</dbReference>
<keyword evidence="2" id="KW-0067">ATP-binding</keyword>
<evidence type="ECO:0000259" key="1">
    <source>
        <dbReference type="Pfam" id="PF13401"/>
    </source>
</evidence>
<gene>
    <name evidence="2" type="ORF">RY831_14515</name>
</gene>
<proteinExistence type="predicted"/>
<dbReference type="Pfam" id="PF13401">
    <property type="entry name" value="AAA_22"/>
    <property type="match status" value="1"/>
</dbReference>
<dbReference type="InterPro" id="IPR049945">
    <property type="entry name" value="AAA_22"/>
</dbReference>
<name>A0ABU6JAT5_9BURK</name>
<keyword evidence="3" id="KW-1185">Reference proteome</keyword>
<sequence length="327" mass="37552">MRHVRPIDPDMHPIVTGNYRIATPAIQAFLELINRCLRYRTTGALIYGPSRIGKTRSIEYLRLLMAETHPKITTYHVQAEHKPRHAEGPFFTNLLDAVGCPDPDRGTNPSKRIRLISKIREACTKNGSGTAIMFVDEAQRLAENEYEWLRDVQDHLDRMQIKLFMFLVGQQELYSIKVNMQRAGRTQIVARLMVDELAFFGIRNVHDVASCLSGYGETAFPQETDWTFTRFYLPEAVDDGYALIQDAQILWDEFVTLHNKASLGSKLEIPMESFTRAVEIVLKESELQDRPDFRPSREMWRHAVRNSGYVQARVATARILSELAKLV</sequence>
<dbReference type="GO" id="GO:0005524">
    <property type="term" value="F:ATP binding"/>
    <property type="evidence" value="ECO:0007669"/>
    <property type="project" value="UniProtKB-KW"/>
</dbReference>
<evidence type="ECO:0000313" key="2">
    <source>
        <dbReference type="EMBL" id="MEC4720372.1"/>
    </source>
</evidence>
<dbReference type="Gene3D" id="3.40.50.300">
    <property type="entry name" value="P-loop containing nucleotide triphosphate hydrolases"/>
    <property type="match status" value="1"/>
</dbReference>
<organism evidence="2 3">
    <name type="scientific">Noviherbaspirillum album</name>
    <dbReference type="NCBI Taxonomy" id="3080276"/>
    <lineage>
        <taxon>Bacteria</taxon>
        <taxon>Pseudomonadati</taxon>
        <taxon>Pseudomonadota</taxon>
        <taxon>Betaproteobacteria</taxon>
        <taxon>Burkholderiales</taxon>
        <taxon>Oxalobacteraceae</taxon>
        <taxon>Noviherbaspirillum</taxon>
    </lineage>
</organism>
<dbReference type="SUPFAM" id="SSF52540">
    <property type="entry name" value="P-loop containing nucleoside triphosphate hydrolases"/>
    <property type="match status" value="1"/>
</dbReference>
<protein>
    <submittedName>
        <fullName evidence="2">ATP-binding protein</fullName>
    </submittedName>
</protein>
<dbReference type="InterPro" id="IPR027417">
    <property type="entry name" value="P-loop_NTPase"/>
</dbReference>
<comment type="caution">
    <text evidence="2">The sequence shown here is derived from an EMBL/GenBank/DDBJ whole genome shotgun (WGS) entry which is preliminary data.</text>
</comment>
<evidence type="ECO:0000313" key="3">
    <source>
        <dbReference type="Proteomes" id="UP001352263"/>
    </source>
</evidence>
<reference evidence="2 3" key="1">
    <citation type="submission" date="2023-10" db="EMBL/GenBank/DDBJ databases">
        <title>Noviherbaspirillum sp. CPCC 100848 genome assembly.</title>
        <authorList>
            <person name="Li X.Y."/>
            <person name="Fang X.M."/>
        </authorList>
    </citation>
    <scope>NUCLEOTIDE SEQUENCE [LARGE SCALE GENOMIC DNA]</scope>
    <source>
        <strain evidence="2 3">CPCC 100848</strain>
    </source>
</reference>
<keyword evidence="2" id="KW-0547">Nucleotide-binding</keyword>
<dbReference type="EMBL" id="JAWIIV010000011">
    <property type="protein sequence ID" value="MEC4720372.1"/>
    <property type="molecule type" value="Genomic_DNA"/>
</dbReference>